<dbReference type="STRING" id="526227.Mesil_0456"/>
<dbReference type="InterPro" id="IPR026891">
    <property type="entry name" value="Fn3-like"/>
</dbReference>
<sequence>MIEAVRSGKLKESKLNEAVRRILQIVFKAAETPKGGRFDKEAHHALARKAASEGMVLLKNEGLLPLRNPRRIAVIGRSALYPQFQGGGSSNVNPTQVDIPLEELRKVATDAVLTYSEGYPAGLEEDPKRIEEAVAQAQKAEVALVFAALPPAVESEGYDRPYLGLTPQQVALIQAVSRAQPRTVVVLNTGSAVEMGPWIEGVGAVLQGWLMGQAGAGAIADILFGRINPSGKLAETFPLRLQDTPAYLNFPGENGQVRYGEGLFIGYRYYDAKEVPVLFPFGHGLSYTTFEYRDLRVSAEVFKDTEGITISLEVSNTGQVAGQETVQVYVRDVKSKLVRPVKELKGFAKLELQPGETRTVSVPLDFRAFAYYHPGYKRWITEDGEFEILVGASAGDIRLRKTVTLESTLDLPSLLNIESTPREWLEDKRGRAVIEPILNNLVQQMGAAMGTGEQAIGMDMMGFILDTPLRSVLEFQESLLPAAAEEIVQELLEQVRR</sequence>
<dbReference type="Gene3D" id="3.40.50.1700">
    <property type="entry name" value="Glycoside hydrolase family 3 C-terminal domain"/>
    <property type="match status" value="1"/>
</dbReference>
<reference evidence="4 5" key="1">
    <citation type="journal article" date="2010" name="Stand. Genomic Sci.">
        <title>Complete genome sequence of Meiothermus silvanus type strain (VI-R2).</title>
        <authorList>
            <person name="Sikorski J."/>
            <person name="Tindall B.J."/>
            <person name="Lowry S."/>
            <person name="Lucas S."/>
            <person name="Nolan M."/>
            <person name="Copeland A."/>
            <person name="Glavina Del Rio T."/>
            <person name="Tice H."/>
            <person name="Cheng J.F."/>
            <person name="Han C."/>
            <person name="Pitluck S."/>
            <person name="Liolios K."/>
            <person name="Ivanova N."/>
            <person name="Mavromatis K."/>
            <person name="Mikhailova N."/>
            <person name="Pati A."/>
            <person name="Goodwin L."/>
            <person name="Chen A."/>
            <person name="Palaniappan K."/>
            <person name="Land M."/>
            <person name="Hauser L."/>
            <person name="Chang Y.J."/>
            <person name="Jeffries C.D."/>
            <person name="Rohde M."/>
            <person name="Goker M."/>
            <person name="Woyke T."/>
            <person name="Bristow J."/>
            <person name="Eisen J.A."/>
            <person name="Markowitz V."/>
            <person name="Hugenholtz P."/>
            <person name="Kyrpides N.C."/>
            <person name="Klenk H.P."/>
            <person name="Lapidus A."/>
        </authorList>
    </citation>
    <scope>NUCLEOTIDE SEQUENCE [LARGE SCALE GENOMIC DNA]</scope>
    <source>
        <strain evidence="5">ATCC 700542 / DSM 9946 / VI-R2</strain>
    </source>
</reference>
<dbReference type="Gene3D" id="2.60.40.10">
    <property type="entry name" value="Immunoglobulins"/>
    <property type="match status" value="1"/>
</dbReference>
<dbReference type="EMBL" id="CP002042">
    <property type="protein sequence ID" value="ADH62395.1"/>
    <property type="molecule type" value="Genomic_DNA"/>
</dbReference>
<gene>
    <name evidence="4" type="ordered locus">Mesil_0456</name>
</gene>
<dbReference type="PANTHER" id="PTHR42715:SF10">
    <property type="entry name" value="BETA-GLUCOSIDASE"/>
    <property type="match status" value="1"/>
</dbReference>
<dbReference type="Pfam" id="PF14310">
    <property type="entry name" value="Fn3-like"/>
    <property type="match status" value="1"/>
</dbReference>
<dbReference type="eggNOG" id="COG1472">
    <property type="taxonomic scope" value="Bacteria"/>
</dbReference>
<dbReference type="RefSeq" id="WP_013157001.1">
    <property type="nucleotide sequence ID" value="NC_014212.1"/>
</dbReference>
<evidence type="ECO:0000313" key="4">
    <source>
        <dbReference type="EMBL" id="ADH62395.1"/>
    </source>
</evidence>
<evidence type="ECO:0000313" key="5">
    <source>
        <dbReference type="Proteomes" id="UP000001916"/>
    </source>
</evidence>
<proteinExistence type="inferred from homology"/>
<dbReference type="PANTHER" id="PTHR42715">
    <property type="entry name" value="BETA-GLUCOSIDASE"/>
    <property type="match status" value="1"/>
</dbReference>
<evidence type="ECO:0000256" key="1">
    <source>
        <dbReference type="ARBA" id="ARBA00005336"/>
    </source>
</evidence>
<dbReference type="InterPro" id="IPR050288">
    <property type="entry name" value="Cellulose_deg_GH3"/>
</dbReference>
<dbReference type="HOGENOM" id="CLU_004542_0_4_0"/>
<organism evidence="4 5">
    <name type="scientific">Allomeiothermus silvanus (strain ATCC 700542 / DSM 9946 / NBRC 106475 / NCIMB 13440 / VI-R2)</name>
    <name type="common">Thermus silvanus</name>
    <dbReference type="NCBI Taxonomy" id="526227"/>
    <lineage>
        <taxon>Bacteria</taxon>
        <taxon>Thermotogati</taxon>
        <taxon>Deinococcota</taxon>
        <taxon>Deinococci</taxon>
        <taxon>Thermales</taxon>
        <taxon>Thermaceae</taxon>
        <taxon>Allomeiothermus</taxon>
    </lineage>
</organism>
<dbReference type="Proteomes" id="UP000001916">
    <property type="component" value="Chromosome"/>
</dbReference>
<dbReference type="FunFam" id="2.60.40.10:FF:000495">
    <property type="entry name" value="Periplasmic beta-glucosidase"/>
    <property type="match status" value="1"/>
</dbReference>
<keyword evidence="5" id="KW-1185">Reference proteome</keyword>
<accession>D7B9W1</accession>
<dbReference type="InterPro" id="IPR002772">
    <property type="entry name" value="Glyco_hydro_3_C"/>
</dbReference>
<dbReference type="Pfam" id="PF01915">
    <property type="entry name" value="Glyco_hydro_3_C"/>
    <property type="match status" value="1"/>
</dbReference>
<dbReference type="AlphaFoldDB" id="D7B9W1"/>
<dbReference type="CAZy" id="GH3">
    <property type="family name" value="Glycoside Hydrolase Family 3"/>
</dbReference>
<dbReference type="SUPFAM" id="SSF52279">
    <property type="entry name" value="Beta-D-glucan exohydrolase, C-terminal domain"/>
    <property type="match status" value="1"/>
</dbReference>
<evidence type="ECO:0000256" key="2">
    <source>
        <dbReference type="ARBA" id="ARBA00022801"/>
    </source>
</evidence>
<dbReference type="GO" id="GO:0008422">
    <property type="term" value="F:beta-glucosidase activity"/>
    <property type="evidence" value="ECO:0007669"/>
    <property type="project" value="UniProtKB-ARBA"/>
</dbReference>
<feature type="domain" description="Fibronectin type III-like" evidence="3">
    <location>
        <begin position="324"/>
        <end position="394"/>
    </location>
</feature>
<keyword evidence="2 4" id="KW-0378">Hydrolase</keyword>
<evidence type="ECO:0000259" key="3">
    <source>
        <dbReference type="SMART" id="SM01217"/>
    </source>
</evidence>
<dbReference type="SMART" id="SM01217">
    <property type="entry name" value="Fn3_like"/>
    <property type="match status" value="1"/>
</dbReference>
<protein>
    <submittedName>
        <fullName evidence="4">Glycoside hydrolase family 3 domain protein</fullName>
    </submittedName>
</protein>
<dbReference type="InterPro" id="IPR013783">
    <property type="entry name" value="Ig-like_fold"/>
</dbReference>
<dbReference type="KEGG" id="msv:Mesil_0456"/>
<dbReference type="InterPro" id="IPR036881">
    <property type="entry name" value="Glyco_hydro_3_C_sf"/>
</dbReference>
<name>D7B9W1_ALLS1</name>
<dbReference type="GO" id="GO:0005975">
    <property type="term" value="P:carbohydrate metabolic process"/>
    <property type="evidence" value="ECO:0007669"/>
    <property type="project" value="InterPro"/>
</dbReference>
<comment type="similarity">
    <text evidence="1">Belongs to the glycosyl hydrolase 3 family.</text>
</comment>